<keyword evidence="3" id="KW-1185">Reference proteome</keyword>
<dbReference type="AlphaFoldDB" id="A0A1R3HC16"/>
<accession>A0A1R3HC16</accession>
<evidence type="ECO:0000313" key="2">
    <source>
        <dbReference type="EMBL" id="OMO67892.1"/>
    </source>
</evidence>
<dbReference type="Gramene" id="OMO67892">
    <property type="protein sequence ID" value="OMO67892"/>
    <property type="gene ID" value="CCACVL1_20222"/>
</dbReference>
<sequence>MVLNKLCSPPDQLIDTFYTHSPKPDSIYTPAAKRGPDTSYNR</sequence>
<feature type="region of interest" description="Disordered" evidence="1">
    <location>
        <begin position="18"/>
        <end position="42"/>
    </location>
</feature>
<protein>
    <submittedName>
        <fullName evidence="2">Uncharacterized protein</fullName>
    </submittedName>
</protein>
<evidence type="ECO:0000313" key="3">
    <source>
        <dbReference type="Proteomes" id="UP000188268"/>
    </source>
</evidence>
<comment type="caution">
    <text evidence="2">The sequence shown here is derived from an EMBL/GenBank/DDBJ whole genome shotgun (WGS) entry which is preliminary data.</text>
</comment>
<evidence type="ECO:0000256" key="1">
    <source>
        <dbReference type="SAM" id="MobiDB-lite"/>
    </source>
</evidence>
<proteinExistence type="predicted"/>
<dbReference type="EMBL" id="AWWV01012333">
    <property type="protein sequence ID" value="OMO67892.1"/>
    <property type="molecule type" value="Genomic_DNA"/>
</dbReference>
<reference evidence="2 3" key="1">
    <citation type="submission" date="2013-09" db="EMBL/GenBank/DDBJ databases">
        <title>Corchorus capsularis genome sequencing.</title>
        <authorList>
            <person name="Alam M."/>
            <person name="Haque M.S."/>
            <person name="Islam M.S."/>
            <person name="Emdad E.M."/>
            <person name="Islam M.M."/>
            <person name="Ahmed B."/>
            <person name="Halim A."/>
            <person name="Hossen Q.M.M."/>
            <person name="Hossain M.Z."/>
            <person name="Ahmed R."/>
            <person name="Khan M.M."/>
            <person name="Islam R."/>
            <person name="Rashid M.M."/>
            <person name="Khan S.A."/>
            <person name="Rahman M.S."/>
            <person name="Alam M."/>
        </authorList>
    </citation>
    <scope>NUCLEOTIDE SEQUENCE [LARGE SCALE GENOMIC DNA]</scope>
    <source>
        <strain evidence="3">cv. CVL-1</strain>
        <tissue evidence="2">Whole seedling</tissue>
    </source>
</reference>
<gene>
    <name evidence="2" type="ORF">CCACVL1_20222</name>
</gene>
<organism evidence="2 3">
    <name type="scientific">Corchorus capsularis</name>
    <name type="common">Jute</name>
    <dbReference type="NCBI Taxonomy" id="210143"/>
    <lineage>
        <taxon>Eukaryota</taxon>
        <taxon>Viridiplantae</taxon>
        <taxon>Streptophyta</taxon>
        <taxon>Embryophyta</taxon>
        <taxon>Tracheophyta</taxon>
        <taxon>Spermatophyta</taxon>
        <taxon>Magnoliopsida</taxon>
        <taxon>eudicotyledons</taxon>
        <taxon>Gunneridae</taxon>
        <taxon>Pentapetalae</taxon>
        <taxon>rosids</taxon>
        <taxon>malvids</taxon>
        <taxon>Malvales</taxon>
        <taxon>Malvaceae</taxon>
        <taxon>Grewioideae</taxon>
        <taxon>Apeibeae</taxon>
        <taxon>Corchorus</taxon>
    </lineage>
</organism>
<dbReference type="Proteomes" id="UP000188268">
    <property type="component" value="Unassembled WGS sequence"/>
</dbReference>
<name>A0A1R3HC16_COCAP</name>